<keyword evidence="2" id="KW-1185">Reference proteome</keyword>
<reference evidence="1 2" key="1">
    <citation type="submission" date="2017-02" db="EMBL/GenBank/DDBJ databases">
        <title>The first characterized phage against a member of the ecologically important #sphingomonads reveals high dissimilarity against all other known phages.</title>
        <authorList>
            <person name="Nielsen T.K."/>
            <person name="Carstens A.B."/>
            <person name="Kot W."/>
            <person name="Lametsch R."/>
            <person name="Neve H."/>
            <person name="Hansen L.H."/>
        </authorList>
    </citation>
    <scope>NUCLEOTIDE SEQUENCE [LARGE SCALE GENOMIC DNA]</scope>
</reference>
<accession>A0A1W6DXB9</accession>
<proteinExistence type="predicted"/>
<organism evidence="1 2">
    <name type="scientific">Sphingobium phage Lacusarx</name>
    <dbReference type="NCBI Taxonomy" id="1980139"/>
    <lineage>
        <taxon>Viruses</taxon>
        <taxon>Duplodnaviria</taxon>
        <taxon>Heunggongvirae</taxon>
        <taxon>Uroviricota</taxon>
        <taxon>Caudoviricetes</taxon>
        <taxon>Lacusarxvirus</taxon>
        <taxon>Lacusarxvirus lacusarx</taxon>
    </lineage>
</organism>
<sequence>MDDEEEEVGLTTTGWVIPHHTALDYCRVEVIGGARDGRVRVEGHRHHGWNPDGALVRCRINPDKMTQTPSWHTDFLALYEDPCHPKDRSESHHPQ</sequence>
<dbReference type="Proteomes" id="UP000223906">
    <property type="component" value="Segment"/>
</dbReference>
<evidence type="ECO:0000313" key="1">
    <source>
        <dbReference type="EMBL" id="ARK07541.1"/>
    </source>
</evidence>
<evidence type="ECO:0000313" key="2">
    <source>
        <dbReference type="Proteomes" id="UP000223906"/>
    </source>
</evidence>
<protein>
    <submittedName>
        <fullName evidence="1">Uncharacterized protein</fullName>
    </submittedName>
</protein>
<dbReference type="EMBL" id="KY629563">
    <property type="protein sequence ID" value="ARK07541.1"/>
    <property type="molecule type" value="Genomic_DNA"/>
</dbReference>
<gene>
    <name evidence="1" type="ORF">LAV_00166</name>
</gene>
<name>A0A1W6DXB9_9CAUD</name>